<proteinExistence type="predicted"/>
<feature type="region of interest" description="Disordered" evidence="4">
    <location>
        <begin position="1"/>
        <end position="21"/>
    </location>
</feature>
<keyword evidence="2" id="KW-0328">Glycosyltransferase</keyword>
<gene>
    <name evidence="6" type="ORF">GCM10022207_44160</name>
</gene>
<dbReference type="PANTHER" id="PTHR12526">
    <property type="entry name" value="GLYCOSYLTRANSFERASE"/>
    <property type="match status" value="1"/>
</dbReference>
<dbReference type="SUPFAM" id="SSF53756">
    <property type="entry name" value="UDP-Glycosyltransferase/glycogen phosphorylase"/>
    <property type="match status" value="1"/>
</dbReference>
<protein>
    <recommendedName>
        <fullName evidence="1">D-inositol 3-phosphate glycosyltransferase</fullName>
    </recommendedName>
</protein>
<sequence>MPHMPLTDKTSVPQVPGTQHTRQGQSLEKVCLLIGQLGLGGAEKQLVLLAQGLSARGIRTHMLVMFHLGPRAEGLRKSGVRVVELGFRRRPFGRRQIIANLRACIRLVVFLREERPQILQAFLMHAYMAAAPAARLAHVPVLVAGRRSLGFFKKDNRVVLALERVATRWTDFLVANASAIADEVRREEGVPAAKIAVIPNGMHPTEFEPAEPADVVSPLPVVLCIANLTAHKGHRYLLEACAALSRRGSPCTLLLIGDGPERAGLQEMADRLEIDARFLGARADVSGFLTRADVVVLPSLYEGSSNAVMEAMAAGRPVVATSVGGTPELVEGRGVLVPPVDPAALAEGIHQLLSDPDAAAALGRAAREWAMANLTADVMVDRYVALYRQLLARRSTA</sequence>
<dbReference type="Gene3D" id="3.40.50.2000">
    <property type="entry name" value="Glycogen Phosphorylase B"/>
    <property type="match status" value="2"/>
</dbReference>
<evidence type="ECO:0000256" key="3">
    <source>
        <dbReference type="ARBA" id="ARBA00022679"/>
    </source>
</evidence>
<name>A0ABP7KDV5_9ACTN</name>
<feature type="domain" description="Glycosyltransferase subfamily 4-like N-terminal" evidence="5">
    <location>
        <begin position="40"/>
        <end position="204"/>
    </location>
</feature>
<evidence type="ECO:0000256" key="2">
    <source>
        <dbReference type="ARBA" id="ARBA00022676"/>
    </source>
</evidence>
<dbReference type="InterPro" id="IPR028098">
    <property type="entry name" value="Glyco_trans_4-like_N"/>
</dbReference>
<evidence type="ECO:0000256" key="1">
    <source>
        <dbReference type="ARBA" id="ARBA00021292"/>
    </source>
</evidence>
<feature type="compositionally biased region" description="Polar residues" evidence="4">
    <location>
        <begin position="8"/>
        <end position="21"/>
    </location>
</feature>
<dbReference type="Proteomes" id="UP001501563">
    <property type="component" value="Unassembled WGS sequence"/>
</dbReference>
<reference evidence="7" key="1">
    <citation type="journal article" date="2019" name="Int. J. Syst. Evol. Microbiol.">
        <title>The Global Catalogue of Microorganisms (GCM) 10K type strain sequencing project: providing services to taxonomists for standard genome sequencing and annotation.</title>
        <authorList>
            <consortium name="The Broad Institute Genomics Platform"/>
            <consortium name="The Broad Institute Genome Sequencing Center for Infectious Disease"/>
            <person name="Wu L."/>
            <person name="Ma J."/>
        </authorList>
    </citation>
    <scope>NUCLEOTIDE SEQUENCE [LARGE SCALE GENOMIC DNA]</scope>
    <source>
        <strain evidence="7">JCM 16578</strain>
    </source>
</reference>
<keyword evidence="3" id="KW-0808">Transferase</keyword>
<evidence type="ECO:0000313" key="7">
    <source>
        <dbReference type="Proteomes" id="UP001501563"/>
    </source>
</evidence>
<accession>A0ABP7KDV5</accession>
<dbReference type="Pfam" id="PF13692">
    <property type="entry name" value="Glyco_trans_1_4"/>
    <property type="match status" value="1"/>
</dbReference>
<comment type="caution">
    <text evidence="6">The sequence shown here is derived from an EMBL/GenBank/DDBJ whole genome shotgun (WGS) entry which is preliminary data.</text>
</comment>
<organism evidence="6 7">
    <name type="scientific">Streptomyces lannensis</name>
    <dbReference type="NCBI Taxonomy" id="766498"/>
    <lineage>
        <taxon>Bacteria</taxon>
        <taxon>Bacillati</taxon>
        <taxon>Actinomycetota</taxon>
        <taxon>Actinomycetes</taxon>
        <taxon>Kitasatosporales</taxon>
        <taxon>Streptomycetaceae</taxon>
        <taxon>Streptomyces</taxon>
    </lineage>
</organism>
<evidence type="ECO:0000256" key="4">
    <source>
        <dbReference type="SAM" id="MobiDB-lite"/>
    </source>
</evidence>
<dbReference type="EMBL" id="BAAAZA010000011">
    <property type="protein sequence ID" value="GAA3873713.1"/>
    <property type="molecule type" value="Genomic_DNA"/>
</dbReference>
<evidence type="ECO:0000313" key="6">
    <source>
        <dbReference type="EMBL" id="GAA3873713.1"/>
    </source>
</evidence>
<evidence type="ECO:0000259" key="5">
    <source>
        <dbReference type="Pfam" id="PF13439"/>
    </source>
</evidence>
<dbReference type="PANTHER" id="PTHR12526:SF636">
    <property type="entry name" value="BLL3647 PROTEIN"/>
    <property type="match status" value="1"/>
</dbReference>
<keyword evidence="7" id="KW-1185">Reference proteome</keyword>
<dbReference type="Pfam" id="PF13439">
    <property type="entry name" value="Glyco_transf_4"/>
    <property type="match status" value="1"/>
</dbReference>